<dbReference type="GO" id="GO:0043010">
    <property type="term" value="P:camera-type eye development"/>
    <property type="evidence" value="ECO:0007669"/>
    <property type="project" value="TreeGrafter"/>
</dbReference>
<dbReference type="GO" id="GO:1905515">
    <property type="term" value="P:non-motile cilium assembly"/>
    <property type="evidence" value="ECO:0007669"/>
    <property type="project" value="TreeGrafter"/>
</dbReference>
<dbReference type="GO" id="GO:0097711">
    <property type="term" value="P:ciliary basal body-plasma membrane docking"/>
    <property type="evidence" value="ECO:0007669"/>
    <property type="project" value="TreeGrafter"/>
</dbReference>
<feature type="coiled-coil region" evidence="8">
    <location>
        <begin position="1211"/>
        <end position="1599"/>
    </location>
</feature>
<feature type="coiled-coil region" evidence="8">
    <location>
        <begin position="684"/>
        <end position="729"/>
    </location>
</feature>
<dbReference type="GO" id="GO:1905349">
    <property type="term" value="P:ciliary transition zone assembly"/>
    <property type="evidence" value="ECO:0007669"/>
    <property type="project" value="TreeGrafter"/>
</dbReference>
<evidence type="ECO:0000256" key="2">
    <source>
        <dbReference type="ARBA" id="ARBA00004300"/>
    </source>
</evidence>
<keyword evidence="6" id="KW-0206">Cytoskeleton</keyword>
<dbReference type="GO" id="GO:0001822">
    <property type="term" value="P:kidney development"/>
    <property type="evidence" value="ECO:0007669"/>
    <property type="project" value="TreeGrafter"/>
</dbReference>
<feature type="coiled-coil region" evidence="8">
    <location>
        <begin position="439"/>
        <end position="541"/>
    </location>
</feature>
<feature type="non-terminal residue" evidence="10">
    <location>
        <position position="1"/>
    </location>
</feature>
<gene>
    <name evidence="10" type="primary">Cep290</name>
    <name evidence="10" type="ORF">CEUAER_R05004</name>
</gene>
<name>A0A7L4K3U6_9AVES</name>
<dbReference type="PANTHER" id="PTHR18879:SF20">
    <property type="entry name" value="CENTROSOMAL PROTEIN OF 290 KDA"/>
    <property type="match status" value="1"/>
</dbReference>
<keyword evidence="5 8" id="KW-0175">Coiled coil</keyword>
<keyword evidence="11" id="KW-1185">Reference proteome</keyword>
<dbReference type="Proteomes" id="UP000519239">
    <property type="component" value="Unassembled WGS sequence"/>
</dbReference>
<evidence type="ECO:0000256" key="4">
    <source>
        <dbReference type="ARBA" id="ARBA00022794"/>
    </source>
</evidence>
<feature type="coiled-coil region" evidence="8">
    <location>
        <begin position="363"/>
        <end position="390"/>
    </location>
</feature>
<feature type="coiled-coil region" evidence="8">
    <location>
        <begin position="932"/>
        <end position="1145"/>
    </location>
</feature>
<feature type="coiled-coil region" evidence="8">
    <location>
        <begin position="38"/>
        <end position="65"/>
    </location>
</feature>
<evidence type="ECO:0000313" key="10">
    <source>
        <dbReference type="EMBL" id="NXY47500.1"/>
    </source>
</evidence>
<evidence type="ECO:0000256" key="6">
    <source>
        <dbReference type="ARBA" id="ARBA00023212"/>
    </source>
</evidence>
<reference evidence="10 11" key="1">
    <citation type="submission" date="2019-09" db="EMBL/GenBank/DDBJ databases">
        <title>Bird 10,000 Genomes (B10K) Project - Family phase.</title>
        <authorList>
            <person name="Zhang G."/>
        </authorList>
    </citation>
    <scope>NUCLEOTIDE SEQUENCE [LARGE SCALE GENOMIC DNA]</scope>
    <source>
        <strain evidence="10">B10K-CU-031-02</strain>
        <tissue evidence="10">Muscle</tissue>
    </source>
</reference>
<dbReference type="GO" id="GO:0034451">
    <property type="term" value="C:centriolar satellite"/>
    <property type="evidence" value="ECO:0007669"/>
    <property type="project" value="TreeGrafter"/>
</dbReference>
<evidence type="ECO:0000256" key="1">
    <source>
        <dbReference type="ARBA" id="ARBA00004120"/>
    </source>
</evidence>
<feature type="domain" description="Centrosomal protein of 290kDa coiled-coil region" evidence="9">
    <location>
        <begin position="431"/>
        <end position="558"/>
    </location>
</feature>
<dbReference type="InterPro" id="IPR032321">
    <property type="entry name" value="Cep209_CC5"/>
</dbReference>
<dbReference type="Pfam" id="PF16574">
    <property type="entry name" value="CEP209_CC5"/>
    <property type="match status" value="1"/>
</dbReference>
<comment type="caution">
    <text evidence="10">The sequence shown here is derived from an EMBL/GenBank/DDBJ whole genome shotgun (WGS) entry which is preliminary data.</text>
</comment>
<keyword evidence="3" id="KW-0963">Cytoplasm</keyword>
<organism evidence="10 11">
    <name type="scientific">Ceuthmochares aereus</name>
    <dbReference type="NCBI Taxonomy" id="1961834"/>
    <lineage>
        <taxon>Eukaryota</taxon>
        <taxon>Metazoa</taxon>
        <taxon>Chordata</taxon>
        <taxon>Craniata</taxon>
        <taxon>Vertebrata</taxon>
        <taxon>Euteleostomi</taxon>
        <taxon>Archelosauria</taxon>
        <taxon>Archosauria</taxon>
        <taxon>Dinosauria</taxon>
        <taxon>Saurischia</taxon>
        <taxon>Theropoda</taxon>
        <taxon>Coelurosauria</taxon>
        <taxon>Aves</taxon>
        <taxon>Neognathae</taxon>
        <taxon>Neoaves</taxon>
        <taxon>Otidimorphae</taxon>
        <taxon>Cuculiformes</taxon>
        <taxon>Cuculidae</taxon>
        <taxon>Ceuthmochares</taxon>
    </lineage>
</organism>
<evidence type="ECO:0000313" key="11">
    <source>
        <dbReference type="Proteomes" id="UP000519239"/>
    </source>
</evidence>
<keyword evidence="7" id="KW-0966">Cell projection</keyword>
<dbReference type="OrthoDB" id="6351660at2759"/>
<sequence>NLLNALQLDPDETKKVLAENNRKITVLRVNERSLRRQYTTLLETERHLRRENEKLKNEITHMETAVIGKIGNLQRFKEMANFKIAALQKVLDHSVPLSELELANKQYNALTAKYRDMLQTDNLLVQRTTNMEHVERENESLKAQINLLNKELEITKEKLHTVEQAWEEMTKLGKYERDDNAMDKATKAITNSEILSISKKITMLEMKELNERQRAEHSQRMYEHLRNTVKQIEERNFELETKFAELTKINLEAQKVEQELRDELSKSVSKAVSDADRQQIMDLEKREMELKIEVSKLRELSDVAKMQVDALEARQQYRDKEVESLRMEILDYQAQSDEKTVIAKLHQRIIALQGSESFAVGKLEMLKLKLQKMEIHNLRLEKNLDEKEQALYFARLEGRNRAKHLQQTVQSLRRQFSGALPLAQQEKFSKTVIQLQNYKLKVLEEVQHAQQERRNAENRALEADLKLKSLEELVSALRDTRGAQKVIEWHMKMEELHLQELKLNRELVKQKEEVKYLRNIISEYEHRINTLEEEIVQQNKLHEERQMAWDQREVELQRQLDQYDHQQNETLNTVLKFEEATGSVPDPSLPLPQQLELALRNIREHIQIDLETRATCKSLEKKLKEKEAALWIAEQNVLSKDKIINELRLLLPATSGREKIMAELGKEDDDPESYHTTKIVHQTIANMQARLNQKEEVLKKYQELLAKAREEQEEIAKKNEEDLRVLQQNLSLHTDNSLNKVKQTALELVKQTSLSSNNEHFLHLAEMERTVAEQDNSIASLVVRLNKMSSDLKKQKLITLMKVKEFETIRAQLQEKHAVDVQQLKEEANALRNKLFQMEVELANAKAEVEVQKEANNRAPTVTVKNLVEQLKSQLAIKEKQQKALSKALLELRAEMTANAEQQIISAASQKEAYMNVQEIVDRQTKGLMTQIEELNFEITKLTDNLKISKTRESSLSSERDELNQELQKKQKALDKMLGEKNEMEKENEELKKQVKRLSSSIQSKADEQNLIDALQKKIKKLESELEKKCEEAEKKGVREGKTSKEEIIRWEEGKKWQMRMEGLRNKLKEKEKEADALAKQLNTLKEICMKTEKEKSALQKKLKTTGVTVDRVVGVRASEAEKELEELRKRNLYLENEIAHMRTQQAIPRDSVVEELHFKNQYLQEMLHALQRQCSRETYSRPSTSGIGSDDQYRREQEVLKENLRLSSENVELRFQLEQASKDLPRLKDQVGDLKKMCELLKKEKADIEQKLGSIRGAGRSGKTVPELEKTIGLMKKVVERVQRENEDLKKAPAVVSNEKLLSLERENERLKSEMEKKKLHLEDQLSLRYESKTKAMEKVIAENERLRKELKKEADSGEKLRIAKNNLEILNEKLTVQLAETIKRLNSAESQFDEDDSKNWKSIAVTRMHETKMKEMEMDIATKTQTITELKRLLQEATEREHNADKNLQDLKEQIELLKCFPEGAKTEESFIRELQLLRSTNNQLEKEKTELAHQVENYKQHRHICTGEGPVAGHNEIVEKDKNDKLMIEIADLQTLLKASELEKQQLQEETKKLRRELENFGPSFFEEIEDLKYNYNKELKKNIILEEKLQQLSEEFGIQLDSSVNVSVD</sequence>
<dbReference type="EMBL" id="VWPQ01006111">
    <property type="protein sequence ID" value="NXY47500.1"/>
    <property type="molecule type" value="Genomic_DNA"/>
</dbReference>
<feature type="coiled-coil region" evidence="8">
    <location>
        <begin position="215"/>
        <end position="314"/>
    </location>
</feature>
<dbReference type="PANTHER" id="PTHR18879">
    <property type="entry name" value="CENTROSOMAL PROTEIN OF 290 KDA"/>
    <property type="match status" value="1"/>
</dbReference>
<evidence type="ECO:0000256" key="5">
    <source>
        <dbReference type="ARBA" id="ARBA00023054"/>
    </source>
</evidence>
<feature type="coiled-coil region" evidence="8">
    <location>
        <begin position="100"/>
        <end position="165"/>
    </location>
</feature>
<proteinExistence type="predicted"/>
<protein>
    <submittedName>
        <fullName evidence="10">CE290 protein</fullName>
    </submittedName>
</protein>
<dbReference type="GO" id="GO:0035869">
    <property type="term" value="C:ciliary transition zone"/>
    <property type="evidence" value="ECO:0007669"/>
    <property type="project" value="TreeGrafter"/>
</dbReference>
<evidence type="ECO:0000256" key="3">
    <source>
        <dbReference type="ARBA" id="ARBA00022490"/>
    </source>
</evidence>
<keyword evidence="4" id="KW-0970">Cilium biogenesis/degradation</keyword>
<dbReference type="InterPro" id="IPR026201">
    <property type="entry name" value="Cep290"/>
</dbReference>
<comment type="subcellular location">
    <subcellularLocation>
        <location evidence="1">Cytoplasm</location>
        <location evidence="1">Cytoskeleton</location>
        <location evidence="1">Cilium basal body</location>
    </subcellularLocation>
    <subcellularLocation>
        <location evidence="2">Cytoplasm</location>
        <location evidence="2">Cytoskeleton</location>
        <location evidence="2">Microtubule organizing center</location>
        <location evidence="2">Centrosome</location>
    </subcellularLocation>
</comment>
<evidence type="ECO:0000259" key="9">
    <source>
        <dbReference type="Pfam" id="PF16574"/>
    </source>
</evidence>
<evidence type="ECO:0000256" key="8">
    <source>
        <dbReference type="SAM" id="Coils"/>
    </source>
</evidence>
<feature type="coiled-coil region" evidence="8">
    <location>
        <begin position="814"/>
        <end position="895"/>
    </location>
</feature>
<feature type="non-terminal residue" evidence="10">
    <location>
        <position position="1613"/>
    </location>
</feature>
<accession>A0A7L4K3U6</accession>
<evidence type="ECO:0000256" key="7">
    <source>
        <dbReference type="ARBA" id="ARBA00023273"/>
    </source>
</evidence>